<dbReference type="InterPro" id="IPR002220">
    <property type="entry name" value="DapA-like"/>
</dbReference>
<evidence type="ECO:0008006" key="4">
    <source>
        <dbReference type="Google" id="ProtNLM"/>
    </source>
</evidence>
<dbReference type="AlphaFoldDB" id="A0AAJ0FJE0"/>
<proteinExistence type="predicted"/>
<dbReference type="EMBL" id="MU839031">
    <property type="protein sequence ID" value="KAK1763020.1"/>
    <property type="molecule type" value="Genomic_DNA"/>
</dbReference>
<dbReference type="CDD" id="cd00408">
    <property type="entry name" value="DHDPS-like"/>
    <property type="match status" value="1"/>
</dbReference>
<evidence type="ECO:0000256" key="1">
    <source>
        <dbReference type="ARBA" id="ARBA00023239"/>
    </source>
</evidence>
<dbReference type="SUPFAM" id="SSF51569">
    <property type="entry name" value="Aldolase"/>
    <property type="match status" value="1"/>
</dbReference>
<keyword evidence="1" id="KW-0456">Lyase</keyword>
<dbReference type="Pfam" id="PF00701">
    <property type="entry name" value="DHDPS"/>
    <property type="match status" value="1"/>
</dbReference>
<dbReference type="Gene3D" id="3.20.20.70">
    <property type="entry name" value="Aldolase class I"/>
    <property type="match status" value="1"/>
</dbReference>
<dbReference type="GeneID" id="85312295"/>
<evidence type="ECO:0000313" key="2">
    <source>
        <dbReference type="EMBL" id="KAK1763020.1"/>
    </source>
</evidence>
<comment type="caution">
    <text evidence="2">The sequence shown here is derived from an EMBL/GenBank/DDBJ whole genome shotgun (WGS) entry which is preliminary data.</text>
</comment>
<name>A0AAJ0FJE0_9PEZI</name>
<dbReference type="PANTHER" id="PTHR12128">
    <property type="entry name" value="DIHYDRODIPICOLINATE SYNTHASE"/>
    <property type="match status" value="1"/>
</dbReference>
<protein>
    <recommendedName>
        <fullName evidence="4">Dihydrodipicolinate synthetase</fullName>
    </recommendedName>
</protein>
<accession>A0AAJ0FJE0</accession>
<keyword evidence="3" id="KW-1185">Reference proteome</keyword>
<dbReference type="InterPro" id="IPR013785">
    <property type="entry name" value="Aldolase_TIM"/>
</dbReference>
<dbReference type="SMART" id="SM01130">
    <property type="entry name" value="DHDPS"/>
    <property type="match status" value="1"/>
</dbReference>
<gene>
    <name evidence="2" type="ORF">QBC33DRAFT_550754</name>
</gene>
<dbReference type="Proteomes" id="UP001244011">
    <property type="component" value="Unassembled WGS sequence"/>
</dbReference>
<evidence type="ECO:0000313" key="3">
    <source>
        <dbReference type="Proteomes" id="UP001244011"/>
    </source>
</evidence>
<dbReference type="RefSeq" id="XP_060279233.1">
    <property type="nucleotide sequence ID" value="XM_060429108.1"/>
</dbReference>
<dbReference type="GO" id="GO:0008840">
    <property type="term" value="F:4-hydroxy-tetrahydrodipicolinate synthase activity"/>
    <property type="evidence" value="ECO:0007669"/>
    <property type="project" value="TreeGrafter"/>
</dbReference>
<sequence>MGTSGQTTRAVVAETRMAKEAGADYVLVLVPSYFHFAMTGDAIVAFFEELADSSPLPVLIYNFPGVVAGLDVNSDMLDRLGRHRNIVGVKLTCGGIAKVCRVRAAFEPEEFCALAGQSDWLVPGMAVGATGVITGVANLYPKVCMRIFDLYTAGKVKEAEQAQIELAKMEWGFAQGGINGTKWIVAKIRGYPAESWHCRRPYPKYGDETKKAWISSVVEPLAAVEKSIGDRGAF</sequence>
<organism evidence="2 3">
    <name type="scientific">Phialemonium atrogriseum</name>
    <dbReference type="NCBI Taxonomy" id="1093897"/>
    <lineage>
        <taxon>Eukaryota</taxon>
        <taxon>Fungi</taxon>
        <taxon>Dikarya</taxon>
        <taxon>Ascomycota</taxon>
        <taxon>Pezizomycotina</taxon>
        <taxon>Sordariomycetes</taxon>
        <taxon>Sordariomycetidae</taxon>
        <taxon>Cephalothecales</taxon>
        <taxon>Cephalothecaceae</taxon>
        <taxon>Phialemonium</taxon>
    </lineage>
</organism>
<dbReference type="PANTHER" id="PTHR12128:SF66">
    <property type="entry name" value="4-HYDROXY-2-OXOGLUTARATE ALDOLASE, MITOCHONDRIAL"/>
    <property type="match status" value="1"/>
</dbReference>
<reference evidence="2" key="1">
    <citation type="submission" date="2023-06" db="EMBL/GenBank/DDBJ databases">
        <title>Genome-scale phylogeny and comparative genomics of the fungal order Sordariales.</title>
        <authorList>
            <consortium name="Lawrence Berkeley National Laboratory"/>
            <person name="Hensen N."/>
            <person name="Bonometti L."/>
            <person name="Westerberg I."/>
            <person name="Brannstrom I.O."/>
            <person name="Guillou S."/>
            <person name="Cros-Aarteil S."/>
            <person name="Calhoun S."/>
            <person name="Haridas S."/>
            <person name="Kuo A."/>
            <person name="Mondo S."/>
            <person name="Pangilinan J."/>
            <person name="Riley R."/>
            <person name="Labutti K."/>
            <person name="Andreopoulos B."/>
            <person name="Lipzen A."/>
            <person name="Chen C."/>
            <person name="Yanf M."/>
            <person name="Daum C."/>
            <person name="Ng V."/>
            <person name="Clum A."/>
            <person name="Steindorff A."/>
            <person name="Ohm R."/>
            <person name="Martin F."/>
            <person name="Silar P."/>
            <person name="Natvig D."/>
            <person name="Lalanne C."/>
            <person name="Gautier V."/>
            <person name="Ament-Velasquez S.L."/>
            <person name="Kruys A."/>
            <person name="Hutchinson M.I."/>
            <person name="Powell A.J."/>
            <person name="Barry K."/>
            <person name="Miller A.N."/>
            <person name="Grigoriev I.V."/>
            <person name="Debuchy R."/>
            <person name="Gladieux P."/>
            <person name="Thoren M.H."/>
            <person name="Johannesson H."/>
        </authorList>
    </citation>
    <scope>NUCLEOTIDE SEQUENCE</scope>
    <source>
        <strain evidence="2">8032-3</strain>
    </source>
</reference>